<name>E1ID66_9CHLR</name>
<feature type="repeat" description="TPR" evidence="3">
    <location>
        <begin position="953"/>
        <end position="986"/>
    </location>
</feature>
<dbReference type="InterPro" id="IPR035897">
    <property type="entry name" value="Toll_tir_struct_dom_sf"/>
</dbReference>
<evidence type="ECO:0000259" key="4">
    <source>
        <dbReference type="PROSITE" id="PS50056"/>
    </source>
</evidence>
<comment type="caution">
    <text evidence="6">The sequence shown here is derived from an EMBL/GenBank/DDBJ whole genome shotgun (WGS) entry which is preliminary data.</text>
</comment>
<evidence type="ECO:0000256" key="3">
    <source>
        <dbReference type="PROSITE-ProRule" id="PRU00339"/>
    </source>
</evidence>
<dbReference type="Gene3D" id="1.25.40.10">
    <property type="entry name" value="Tetratricopeptide repeat domain"/>
    <property type="match status" value="7"/>
</dbReference>
<evidence type="ECO:0000256" key="1">
    <source>
        <dbReference type="ARBA" id="ARBA00022737"/>
    </source>
</evidence>
<evidence type="ECO:0000313" key="6">
    <source>
        <dbReference type="EMBL" id="EFO80869.1"/>
    </source>
</evidence>
<sequence length="2038" mass="233162">MIATPDPRGAVQYHTREIPLMSDKPAKKDRRLATQMQQRRRNLFTGRKEETAQFLQTLRALANPESDTPEERWVFSIHGQGGIGKTTLLREFEAICQAEKIEYVSIDAQLEGGDSITDLIDLMRRIRGHFAQTRFQQVMQSHPFADFDTAYQRYKQLEDRVRREQLAGGYAPPQVATPQTPTQVALAYVHSTDRNALPTPAAEEHAPLAMPDGYGKTPKDKREWLFRILGNLDDAEFFMQPEPLLVAAFSDALELVCGDNVFVLMFDTYEKVDSFDPAIRDTFLAQLNIERVIVLAGRQSLYDRFDGSWRDLTYFFELRPFTQPEVADYLQKRNLHDINLAERIFDFTHGWPLAVGLAVDAAERTTSTEEALALFRDDLATGPLTTHEQRLQIVDHVTERLLNQVPPAERLSIWAAAVLTSFTYERLLALVGADGLSKEQYKCLMSYSFMRRAGAGFMLHDLVRDYILRSLKNRVPDIYESLHHRAAEYYLTQQVAQDTEGAGRKSEAWQMLTKEYLYHHIQADEHVGVQLLFKYIAEALYDRNYRYAQQLTQLISWTVPVNTMNLYDLDRCCIALARGDSAKACAILEADLGLLDLPRPQRYLFALTLGHLRMQWPYSNYDAARNAFTMAYESARTLCDTYALAASPCNGEQQPTVATSVTNKPLVFMSYTAFDDAYETGALSQFREELRRALRFHSGEEVEIFQEGTGVDLGQPVQERITRSLREVMILVPIITPNYFTSEACRRDIALFLNRERQLGRNDLIIWIYYHPVEDLDTLREHPEQAPEMSDLLVRELAQRMGVNWQPFRKRSLTDPEVRSEIERIAQRIIAVMQSLPATPPPVAPATTTTAPTSFSLSLPAQHPRIDHYPTWTALALAYQGMCDAELGQWDQGIERLQAALNLAEQIGEQKTILRCIVQLGHAYRLQGSFAQAISLLERGLQYDLHTIPAIQLDLLQALGETYYHQAKYPQALRYFQQACDLAKEKSEQDRLVGAWQMLAKTYRDMSKFEDAFHAYQAALRLADELRNDGQAADILSDLGLTYRQKGEYTQAIHYLEQSRDRYQAAGQATAVAELWRMLGDTYGWNAKPDAALAHYAEARVRYIELDAQEKLADLAASQGMLQRIRGDQASAVASYTEAYERYLALDRPIMVAQSLWNLGIAHHIWGKFEPALDYYAQARERYAALGLQDGVAGLLRDIGRTAQAQGNYAQAVASFEQSRDLYAQLDQPSKVANLWHFLAWAYKAWRKFDQANDCFHEARRHYDALGLPAESAKVLDGLGWLYNEKGEYAQAVAYFNRSLEIVTQLDMPDKIALLWSALGSVYRNWGKYDEAIRHYSEAQRRYELLDQPRSVANTLWNLGTLYQEKGDYAQAIDYLTQARERYSQLDHPSSVANLWQQLGKVYRLWNKYDLALQHYAEAQQRYEQLGQRGQVADILLAIGQTAYAQGDYARAVEFISRSREENRALGYFRDVITSLADLAFVYESWGKIEQVISCYKEGIKLSIERDMPDFVAAFERNLGAVYRDQGQYARAIEYFIRSRDAFADLNQPQDVAELYEHLGSTYRSWNKFEQAIACYQEALQRYHDLDQGAAIANILWAMGSLYRDQRNYAQAEQLLIQSRDLYIQLERPINIATLTYHLGINARNWEQANAALDYDQEALDCYRTLDNQVSAASTLCDIGWVYELRGDFPQALDYLRQSREIYTKLEQPQSVAWLWDYMGDTYRIAGQFSEALAHYEEARQRFVALDQQADVASVIQDIGMLHHAQGSYAEAIRILSESRERYANLGKPHNVLNLWLNLEAAYRDWGQFEAALACCTEARQIAHEQELYERDTYTLSEMGLISQAQERYSEALDLQRQSQEQYVRLGRLLDAGLVGYEIGETALLAGDREQAVQSFTAALATALDMTYLRLEARAHIGLGWCAEPHDDTQAAAHFTRALEIYTNLDDPRFWAKAQLGMVRVAWRAGQYEAALAQIAATFTLLSTRQCRRDMALMHKELGRFFQQVGETEQSREQLMAAQHLFTQLDNQYEAERVAALL</sequence>
<evidence type="ECO:0000259" key="5">
    <source>
        <dbReference type="PROSITE" id="PS50104"/>
    </source>
</evidence>
<dbReference type="Pfam" id="PF13424">
    <property type="entry name" value="TPR_12"/>
    <property type="match status" value="8"/>
</dbReference>
<dbReference type="InterPro" id="IPR011990">
    <property type="entry name" value="TPR-like_helical_dom_sf"/>
</dbReference>
<dbReference type="PROSITE" id="PS50056">
    <property type="entry name" value="TYR_PHOSPHATASE_2"/>
    <property type="match status" value="1"/>
</dbReference>
<feature type="repeat" description="TPR" evidence="3">
    <location>
        <begin position="1273"/>
        <end position="1306"/>
    </location>
</feature>
<keyword evidence="1" id="KW-0677">Repeat</keyword>
<keyword evidence="2 3" id="KW-0802">TPR repeat</keyword>
<gene>
    <name evidence="6" type="ORF">OSCT_1267</name>
</gene>
<dbReference type="SMART" id="SM00028">
    <property type="entry name" value="TPR"/>
    <property type="match status" value="27"/>
</dbReference>
<dbReference type="InterPro" id="IPR019734">
    <property type="entry name" value="TPR_rpt"/>
</dbReference>
<evidence type="ECO:0000313" key="7">
    <source>
        <dbReference type="Proteomes" id="UP000054010"/>
    </source>
</evidence>
<dbReference type="Proteomes" id="UP000054010">
    <property type="component" value="Unassembled WGS sequence"/>
</dbReference>
<feature type="repeat" description="TPR" evidence="3">
    <location>
        <begin position="1313"/>
        <end position="1346"/>
    </location>
</feature>
<dbReference type="Gene3D" id="3.40.50.10140">
    <property type="entry name" value="Toll/interleukin-1 receptor homology (TIR) domain"/>
    <property type="match status" value="1"/>
</dbReference>
<feature type="repeat" description="TPR" evidence="3">
    <location>
        <begin position="993"/>
        <end position="1026"/>
    </location>
</feature>
<dbReference type="eggNOG" id="COG3420">
    <property type="taxonomic scope" value="Bacteria"/>
</dbReference>
<organism evidence="6 7">
    <name type="scientific">Oscillochloris trichoides DG-6</name>
    <dbReference type="NCBI Taxonomy" id="765420"/>
    <lineage>
        <taxon>Bacteria</taxon>
        <taxon>Bacillati</taxon>
        <taxon>Chloroflexota</taxon>
        <taxon>Chloroflexia</taxon>
        <taxon>Chloroflexales</taxon>
        <taxon>Chloroflexineae</taxon>
        <taxon>Oscillochloridaceae</taxon>
        <taxon>Oscillochloris</taxon>
    </lineage>
</organism>
<accession>E1ID66</accession>
<dbReference type="InterPro" id="IPR000157">
    <property type="entry name" value="TIR_dom"/>
</dbReference>
<dbReference type="Pfam" id="PF13374">
    <property type="entry name" value="TPR_10"/>
    <property type="match status" value="1"/>
</dbReference>
<dbReference type="SUPFAM" id="SSF48452">
    <property type="entry name" value="TPR-like"/>
    <property type="match status" value="7"/>
</dbReference>
<reference evidence="6 7" key="1">
    <citation type="journal article" date="2011" name="J. Bacteriol.">
        <title>Draft genome sequence of the anoxygenic filamentous phototrophic bacterium Oscillochloris trichoides subsp. DG-6.</title>
        <authorList>
            <person name="Kuznetsov B.B."/>
            <person name="Ivanovsky R.N."/>
            <person name="Keppen O.I."/>
            <person name="Sukhacheva M.V."/>
            <person name="Bumazhkin B.K."/>
            <person name="Patutina E.O."/>
            <person name="Beletsky A.V."/>
            <person name="Mardanov A.V."/>
            <person name="Baslerov R.V."/>
            <person name="Panteleeva A.N."/>
            <person name="Kolganova T.V."/>
            <person name="Ravin N.V."/>
            <person name="Skryabin K.G."/>
        </authorList>
    </citation>
    <scope>NUCLEOTIDE SEQUENCE [LARGE SCALE GENOMIC DNA]</scope>
    <source>
        <strain evidence="6 7">DG-6</strain>
    </source>
</reference>
<protein>
    <submittedName>
        <fullName evidence="6">SLEI family</fullName>
    </submittedName>
</protein>
<dbReference type="Gene3D" id="3.40.50.300">
    <property type="entry name" value="P-loop containing nucleotide triphosphate hydrolases"/>
    <property type="match status" value="1"/>
</dbReference>
<dbReference type="InterPro" id="IPR027417">
    <property type="entry name" value="P-loop_NTPase"/>
</dbReference>
<dbReference type="GO" id="GO:0007165">
    <property type="term" value="P:signal transduction"/>
    <property type="evidence" value="ECO:0007669"/>
    <property type="project" value="InterPro"/>
</dbReference>
<dbReference type="STRING" id="765420.OSCT_1267"/>
<feature type="domain" description="Tyrosine specific protein phosphatases" evidence="4">
    <location>
        <begin position="52"/>
        <end position="138"/>
    </location>
</feature>
<dbReference type="PROSITE" id="PS50005">
    <property type="entry name" value="TPR"/>
    <property type="match status" value="7"/>
</dbReference>
<keyword evidence="7" id="KW-1185">Reference proteome</keyword>
<dbReference type="SUPFAM" id="SSF52540">
    <property type="entry name" value="P-loop containing nucleoside triphosphate hydrolases"/>
    <property type="match status" value="1"/>
</dbReference>
<dbReference type="HOGENOM" id="CLU_233306_0_0_0"/>
<proteinExistence type="predicted"/>
<dbReference type="PANTHER" id="PTHR45641:SF19">
    <property type="entry name" value="NEPHROCYSTIN-3"/>
    <property type="match status" value="1"/>
</dbReference>
<dbReference type="InterPro" id="IPR000387">
    <property type="entry name" value="Tyr_Pase_dom"/>
</dbReference>
<feature type="repeat" description="TPR" evidence="3">
    <location>
        <begin position="1553"/>
        <end position="1586"/>
    </location>
</feature>
<evidence type="ECO:0000256" key="2">
    <source>
        <dbReference type="ARBA" id="ARBA00022803"/>
    </source>
</evidence>
<dbReference type="PROSITE" id="PS50104">
    <property type="entry name" value="TIR"/>
    <property type="match status" value="1"/>
</dbReference>
<dbReference type="eggNOG" id="COG2909">
    <property type="taxonomic scope" value="Bacteria"/>
</dbReference>
<feature type="repeat" description="TPR" evidence="3">
    <location>
        <begin position="1393"/>
        <end position="1426"/>
    </location>
</feature>
<dbReference type="eggNOG" id="COG0457">
    <property type="taxonomic scope" value="Bacteria"/>
</dbReference>
<dbReference type="SUPFAM" id="SSF52200">
    <property type="entry name" value="Toll/Interleukin receptor TIR domain"/>
    <property type="match status" value="1"/>
</dbReference>
<feature type="domain" description="TIR" evidence="5">
    <location>
        <begin position="663"/>
        <end position="833"/>
    </location>
</feature>
<dbReference type="EMBL" id="ADVR01000037">
    <property type="protein sequence ID" value="EFO80869.1"/>
    <property type="molecule type" value="Genomic_DNA"/>
</dbReference>
<dbReference type="PANTHER" id="PTHR45641">
    <property type="entry name" value="TETRATRICOPEPTIDE REPEAT PROTEIN (AFU_ORTHOLOGUE AFUA_6G03870)"/>
    <property type="match status" value="1"/>
</dbReference>
<feature type="repeat" description="TPR" evidence="3">
    <location>
        <begin position="1353"/>
        <end position="1386"/>
    </location>
</feature>